<comment type="caution">
    <text evidence="6">The sequence shown here is derived from an EMBL/GenBank/DDBJ whole genome shotgun (WGS) entry which is preliminary data.</text>
</comment>
<dbReference type="InterPro" id="IPR023753">
    <property type="entry name" value="FAD/NAD-binding_dom"/>
</dbReference>
<dbReference type="Proteomes" id="UP001595872">
    <property type="component" value="Unassembled WGS sequence"/>
</dbReference>
<evidence type="ECO:0000259" key="5">
    <source>
        <dbReference type="Pfam" id="PF07992"/>
    </source>
</evidence>
<sequence length="327" mass="34350">MNDKLNGYDNDLYDVVIAGAGAAGLNAGLVLARARRRIAILDGGAPRNAPAEHMHGFLSRDGMPPAALLEAGRAELAGYGVEPIAARVDEITRESGDGDAPAFTVRLAGGASLRARRVLAATGLRDELPDIPGLREGWGKDVLHCPYCHGYEVRDEPIGVLATHPLAVHQALLVRQWSPDVALFTHEQDFSPEDRERLAARGIDVVEGEVKRVVADDGRLRGVEMADGRVVERAALFVPSTMIPNDGPFAALGWERDEQGRLRTDAMGRTTVPGVSAAGNVADAHVQVIMAAAQGSAAAMALNADLVEEDVAAALGATDGATVGAVR</sequence>
<proteinExistence type="predicted"/>
<keyword evidence="4" id="KW-1133">Transmembrane helix</keyword>
<protein>
    <submittedName>
        <fullName evidence="6">NAD(P)/FAD-dependent oxidoreductase</fullName>
    </submittedName>
</protein>
<evidence type="ECO:0000313" key="7">
    <source>
        <dbReference type="Proteomes" id="UP001595872"/>
    </source>
</evidence>
<feature type="transmembrane region" description="Helical" evidence="4">
    <location>
        <begin position="12"/>
        <end position="32"/>
    </location>
</feature>
<dbReference type="InterPro" id="IPR036188">
    <property type="entry name" value="FAD/NAD-bd_sf"/>
</dbReference>
<evidence type="ECO:0000256" key="3">
    <source>
        <dbReference type="ARBA" id="ARBA00048132"/>
    </source>
</evidence>
<evidence type="ECO:0000256" key="4">
    <source>
        <dbReference type="SAM" id="Phobius"/>
    </source>
</evidence>
<keyword evidence="4" id="KW-0812">Transmembrane</keyword>
<evidence type="ECO:0000313" key="6">
    <source>
        <dbReference type="EMBL" id="MFC4907449.1"/>
    </source>
</evidence>
<keyword evidence="2" id="KW-0560">Oxidoreductase</keyword>
<keyword evidence="4" id="KW-0472">Membrane</keyword>
<dbReference type="PANTHER" id="PTHR48105">
    <property type="entry name" value="THIOREDOXIN REDUCTASE 1-RELATED-RELATED"/>
    <property type="match status" value="1"/>
</dbReference>
<organism evidence="6 7">
    <name type="scientific">Actinomadura gamaensis</name>
    <dbReference type="NCBI Taxonomy" id="1763541"/>
    <lineage>
        <taxon>Bacteria</taxon>
        <taxon>Bacillati</taxon>
        <taxon>Actinomycetota</taxon>
        <taxon>Actinomycetes</taxon>
        <taxon>Streptosporangiales</taxon>
        <taxon>Thermomonosporaceae</taxon>
        <taxon>Actinomadura</taxon>
    </lineage>
</organism>
<evidence type="ECO:0000256" key="1">
    <source>
        <dbReference type="ARBA" id="ARBA00022630"/>
    </source>
</evidence>
<comment type="catalytic activity">
    <reaction evidence="3">
        <text>[thioredoxin]-dithiol + NADP(+) = [thioredoxin]-disulfide + NADPH + H(+)</text>
        <dbReference type="Rhea" id="RHEA:20345"/>
        <dbReference type="Rhea" id="RHEA-COMP:10698"/>
        <dbReference type="Rhea" id="RHEA-COMP:10700"/>
        <dbReference type="ChEBI" id="CHEBI:15378"/>
        <dbReference type="ChEBI" id="CHEBI:29950"/>
        <dbReference type="ChEBI" id="CHEBI:50058"/>
        <dbReference type="ChEBI" id="CHEBI:57783"/>
        <dbReference type="ChEBI" id="CHEBI:58349"/>
        <dbReference type="EC" id="1.8.1.9"/>
    </reaction>
</comment>
<dbReference type="SUPFAM" id="SSF51905">
    <property type="entry name" value="FAD/NAD(P)-binding domain"/>
    <property type="match status" value="1"/>
</dbReference>
<keyword evidence="7" id="KW-1185">Reference proteome</keyword>
<feature type="domain" description="FAD/NAD(P)-binding" evidence="5">
    <location>
        <begin position="13"/>
        <end position="294"/>
    </location>
</feature>
<dbReference type="InterPro" id="IPR050097">
    <property type="entry name" value="Ferredoxin-NADP_redctase_2"/>
</dbReference>
<gene>
    <name evidence="6" type="ORF">ACFPCY_08960</name>
</gene>
<accession>A0ABV9TTZ5</accession>
<dbReference type="PRINTS" id="PR00469">
    <property type="entry name" value="PNDRDTASEII"/>
</dbReference>
<dbReference type="Gene3D" id="3.50.50.60">
    <property type="entry name" value="FAD/NAD(P)-binding domain"/>
    <property type="match status" value="2"/>
</dbReference>
<dbReference type="RefSeq" id="WP_378253214.1">
    <property type="nucleotide sequence ID" value="NZ_JBHSIT010000002.1"/>
</dbReference>
<keyword evidence="1" id="KW-0285">Flavoprotein</keyword>
<name>A0ABV9TTZ5_9ACTN</name>
<reference evidence="7" key="1">
    <citation type="journal article" date="2019" name="Int. J. Syst. Evol. Microbiol.">
        <title>The Global Catalogue of Microorganisms (GCM) 10K type strain sequencing project: providing services to taxonomists for standard genome sequencing and annotation.</title>
        <authorList>
            <consortium name="The Broad Institute Genomics Platform"/>
            <consortium name="The Broad Institute Genome Sequencing Center for Infectious Disease"/>
            <person name="Wu L."/>
            <person name="Ma J."/>
        </authorList>
    </citation>
    <scope>NUCLEOTIDE SEQUENCE [LARGE SCALE GENOMIC DNA]</scope>
    <source>
        <strain evidence="7">KLKA75</strain>
    </source>
</reference>
<dbReference type="EMBL" id="JBHSIT010000002">
    <property type="protein sequence ID" value="MFC4907449.1"/>
    <property type="molecule type" value="Genomic_DNA"/>
</dbReference>
<dbReference type="PRINTS" id="PR00368">
    <property type="entry name" value="FADPNR"/>
</dbReference>
<dbReference type="Pfam" id="PF07992">
    <property type="entry name" value="Pyr_redox_2"/>
    <property type="match status" value="1"/>
</dbReference>
<evidence type="ECO:0000256" key="2">
    <source>
        <dbReference type="ARBA" id="ARBA00023002"/>
    </source>
</evidence>